<dbReference type="InterPro" id="IPR036909">
    <property type="entry name" value="Cyt_c-like_dom_sf"/>
</dbReference>
<organism evidence="10 11">
    <name type="scientific">Tritonibacter multivorans</name>
    <dbReference type="NCBI Taxonomy" id="928856"/>
    <lineage>
        <taxon>Bacteria</taxon>
        <taxon>Pseudomonadati</taxon>
        <taxon>Pseudomonadota</taxon>
        <taxon>Alphaproteobacteria</taxon>
        <taxon>Rhodobacterales</taxon>
        <taxon>Paracoccaceae</taxon>
        <taxon>Tritonibacter</taxon>
    </lineage>
</organism>
<gene>
    <name evidence="10" type="ORF">TRM7557_01516</name>
</gene>
<evidence type="ECO:0000256" key="2">
    <source>
        <dbReference type="ARBA" id="ARBA00022617"/>
    </source>
</evidence>
<keyword evidence="8" id="KW-0732">Signal</keyword>
<dbReference type="PRINTS" id="PR00604">
    <property type="entry name" value="CYTCHRMECIAB"/>
</dbReference>
<accession>A0A0P1G880</accession>
<keyword evidence="11" id="KW-1185">Reference proteome</keyword>
<dbReference type="PANTHER" id="PTHR19879:SF9">
    <property type="entry name" value="TRANSCRIPTION INITIATION FACTOR TFIID SUBUNIT 5"/>
    <property type="match status" value="1"/>
</dbReference>
<keyword evidence="3 7" id="KW-0479">Metal-binding</keyword>
<dbReference type="SUPFAM" id="SSF50978">
    <property type="entry name" value="WD40 repeat-like"/>
    <property type="match status" value="1"/>
</dbReference>
<dbReference type="Pfam" id="PF00034">
    <property type="entry name" value="Cytochrom_C"/>
    <property type="match status" value="1"/>
</dbReference>
<dbReference type="InterPro" id="IPR001680">
    <property type="entry name" value="WD40_rpt"/>
</dbReference>
<evidence type="ECO:0000313" key="10">
    <source>
        <dbReference type="EMBL" id="CUH77716.1"/>
    </source>
</evidence>
<evidence type="ECO:0000256" key="8">
    <source>
        <dbReference type="SAM" id="SignalP"/>
    </source>
</evidence>
<keyword evidence="5 7" id="KW-0408">Iron</keyword>
<dbReference type="GO" id="GO:0020037">
    <property type="term" value="F:heme binding"/>
    <property type="evidence" value="ECO:0007669"/>
    <property type="project" value="InterPro"/>
</dbReference>
<feature type="domain" description="Cytochrome c" evidence="9">
    <location>
        <begin position="317"/>
        <end position="419"/>
    </location>
</feature>
<feature type="repeat" description="WD" evidence="6">
    <location>
        <begin position="103"/>
        <end position="136"/>
    </location>
</feature>
<dbReference type="PANTHER" id="PTHR19879">
    <property type="entry name" value="TRANSCRIPTION INITIATION FACTOR TFIID"/>
    <property type="match status" value="1"/>
</dbReference>
<dbReference type="Gene3D" id="1.10.760.10">
    <property type="entry name" value="Cytochrome c-like domain"/>
    <property type="match status" value="1"/>
</dbReference>
<dbReference type="PROSITE" id="PS51007">
    <property type="entry name" value="CYTC"/>
    <property type="match status" value="1"/>
</dbReference>
<evidence type="ECO:0000256" key="6">
    <source>
        <dbReference type="PROSITE-ProRule" id="PRU00221"/>
    </source>
</evidence>
<dbReference type="Pfam" id="PF00400">
    <property type="entry name" value="WD40"/>
    <property type="match status" value="3"/>
</dbReference>
<dbReference type="PROSITE" id="PS50294">
    <property type="entry name" value="WD_REPEATS_REGION"/>
    <property type="match status" value="1"/>
</dbReference>
<name>A0A0P1G880_9RHOB</name>
<evidence type="ECO:0000313" key="11">
    <source>
        <dbReference type="Proteomes" id="UP000052022"/>
    </source>
</evidence>
<dbReference type="SUPFAM" id="SSF46626">
    <property type="entry name" value="Cytochrome c"/>
    <property type="match status" value="1"/>
</dbReference>
<dbReference type="InterPro" id="IPR009056">
    <property type="entry name" value="Cyt_c-like_dom"/>
</dbReference>
<dbReference type="InterPro" id="IPR015943">
    <property type="entry name" value="WD40/YVTN_repeat-like_dom_sf"/>
</dbReference>
<dbReference type="PROSITE" id="PS50082">
    <property type="entry name" value="WD_REPEATS_2"/>
    <property type="match status" value="2"/>
</dbReference>
<evidence type="ECO:0000259" key="9">
    <source>
        <dbReference type="PROSITE" id="PS51007"/>
    </source>
</evidence>
<dbReference type="Pfam" id="PF20067">
    <property type="entry name" value="SSL_N"/>
    <property type="match status" value="1"/>
</dbReference>
<evidence type="ECO:0000256" key="5">
    <source>
        <dbReference type="ARBA" id="ARBA00023004"/>
    </source>
</evidence>
<keyword evidence="4" id="KW-0249">Electron transport</keyword>
<protein>
    <submittedName>
        <fullName evidence="10">Cytochrome c2</fullName>
    </submittedName>
</protein>
<dbReference type="AlphaFoldDB" id="A0A0P1G880"/>
<evidence type="ECO:0000256" key="3">
    <source>
        <dbReference type="ARBA" id="ARBA00022723"/>
    </source>
</evidence>
<dbReference type="STRING" id="928856.SAMN04488049_107131"/>
<feature type="signal peptide" evidence="8">
    <location>
        <begin position="1"/>
        <end position="18"/>
    </location>
</feature>
<dbReference type="RefSeq" id="WP_058289606.1">
    <property type="nucleotide sequence ID" value="NZ_CYSD01000021.1"/>
</dbReference>
<reference evidence="10 11" key="1">
    <citation type="submission" date="2015-09" db="EMBL/GenBank/DDBJ databases">
        <authorList>
            <consortium name="Swine Surveillance"/>
        </authorList>
    </citation>
    <scope>NUCLEOTIDE SEQUENCE [LARGE SCALE GENOMIC DNA]</scope>
    <source>
        <strain evidence="10 11">CECT 7557</strain>
    </source>
</reference>
<keyword evidence="6" id="KW-0853">WD repeat</keyword>
<dbReference type="SMART" id="SM00320">
    <property type="entry name" value="WD40"/>
    <property type="match status" value="6"/>
</dbReference>
<dbReference type="GO" id="GO:0009055">
    <property type="term" value="F:electron transfer activity"/>
    <property type="evidence" value="ECO:0007669"/>
    <property type="project" value="InterPro"/>
</dbReference>
<keyword evidence="1" id="KW-0813">Transport</keyword>
<evidence type="ECO:0000256" key="1">
    <source>
        <dbReference type="ARBA" id="ARBA00022448"/>
    </source>
</evidence>
<dbReference type="InterPro" id="IPR036322">
    <property type="entry name" value="WD40_repeat_dom_sf"/>
</dbReference>
<dbReference type="OrthoDB" id="9805828at2"/>
<dbReference type="EMBL" id="CYSD01000021">
    <property type="protein sequence ID" value="CUH77716.1"/>
    <property type="molecule type" value="Genomic_DNA"/>
</dbReference>
<evidence type="ECO:0000256" key="4">
    <source>
        <dbReference type="ARBA" id="ARBA00022982"/>
    </source>
</evidence>
<feature type="repeat" description="WD" evidence="6">
    <location>
        <begin position="25"/>
        <end position="58"/>
    </location>
</feature>
<sequence>MRVAILALLMALSDAAIAEDEFLSLKGHGGPIMALAVEANGTGRLASASFDNAAALWDQGTPAWLERHDAAVTALAFAENGDLFTAGDDFTIWHWGAAKPVELGRHKGKIRALSVSPDGRTVAAASWDGTVGLWSLMGEAPQMLTLGAGVNDVAFDATGTVFAATMDGRILRIEGDMPRVLVEQGFGINRLVVQDGWLAYGAVDGATRIIDAETGAQLADFTLDRRPILALAHHKETAQLAVGDGQGYIMVVDTRNWRIARDFRAMREGPVWALAFDQPGARLWAGGLDAVIYGWPVALLGEFDPVGDSRAFLIAPDTVGNGERQFLRKCSICHALRDDGTRKAGPHLAGIFGRPAGSLKDYRYSETLDQAAIIWNDESIDALFDLGPDHYIPGSKMPMQRITGAEDRADLIAFLKQATGGEEEK</sequence>
<dbReference type="InterPro" id="IPR002327">
    <property type="entry name" value="Cyt_c_1A/1B"/>
</dbReference>
<proteinExistence type="predicted"/>
<dbReference type="GO" id="GO:0046872">
    <property type="term" value="F:metal ion binding"/>
    <property type="evidence" value="ECO:0007669"/>
    <property type="project" value="UniProtKB-KW"/>
</dbReference>
<keyword evidence="2 7" id="KW-0349">Heme</keyword>
<evidence type="ECO:0000256" key="7">
    <source>
        <dbReference type="PROSITE-ProRule" id="PRU00433"/>
    </source>
</evidence>
<dbReference type="Gene3D" id="2.130.10.10">
    <property type="entry name" value="YVTN repeat-like/Quinoprotein amine dehydrogenase"/>
    <property type="match status" value="3"/>
</dbReference>
<dbReference type="Proteomes" id="UP000052022">
    <property type="component" value="Unassembled WGS sequence"/>
</dbReference>
<feature type="chain" id="PRO_5006063172" evidence="8">
    <location>
        <begin position="19"/>
        <end position="425"/>
    </location>
</feature>